<dbReference type="Proteomes" id="UP000772434">
    <property type="component" value="Unassembled WGS sequence"/>
</dbReference>
<dbReference type="EMBL" id="JADNRY010000019">
    <property type="protein sequence ID" value="KAF9073258.1"/>
    <property type="molecule type" value="Genomic_DNA"/>
</dbReference>
<keyword evidence="2" id="KW-1185">Reference proteome</keyword>
<name>A0A9P5Q1Y0_9AGAR</name>
<comment type="caution">
    <text evidence="1">The sequence shown here is derived from an EMBL/GenBank/DDBJ whole genome shotgun (WGS) entry which is preliminary data.</text>
</comment>
<sequence>MPCMFRCTPFAQTSDPATMYAHVPSTTMELAIKEYGSRKLISLLNLVMKDDMHVPANFVVLLDKPHGAWLCTLEPNFNPLLHSNRRWMRECFGNAQRDPHRPRFHEQPITSLAPQSSIHLRGVSLSIFIGIIRVIEQDRTPKAFRHIYSASIYLFILISPSSQTD</sequence>
<evidence type="ECO:0000313" key="1">
    <source>
        <dbReference type="EMBL" id="KAF9073258.1"/>
    </source>
</evidence>
<evidence type="ECO:0000313" key="2">
    <source>
        <dbReference type="Proteomes" id="UP000772434"/>
    </source>
</evidence>
<accession>A0A9P5Q1Y0</accession>
<dbReference type="AlphaFoldDB" id="A0A9P5Q1Y0"/>
<reference evidence="1" key="1">
    <citation type="submission" date="2020-11" db="EMBL/GenBank/DDBJ databases">
        <authorList>
            <consortium name="DOE Joint Genome Institute"/>
            <person name="Ahrendt S."/>
            <person name="Riley R."/>
            <person name="Andreopoulos W."/>
            <person name="Labutti K."/>
            <person name="Pangilinan J."/>
            <person name="Ruiz-Duenas F.J."/>
            <person name="Barrasa J.M."/>
            <person name="Sanchez-Garcia M."/>
            <person name="Camarero S."/>
            <person name="Miyauchi S."/>
            <person name="Serrano A."/>
            <person name="Linde D."/>
            <person name="Babiker R."/>
            <person name="Drula E."/>
            <person name="Ayuso-Fernandez I."/>
            <person name="Pacheco R."/>
            <person name="Padilla G."/>
            <person name="Ferreira P."/>
            <person name="Barriuso J."/>
            <person name="Kellner H."/>
            <person name="Castanera R."/>
            <person name="Alfaro M."/>
            <person name="Ramirez L."/>
            <person name="Pisabarro A.G."/>
            <person name="Kuo A."/>
            <person name="Tritt A."/>
            <person name="Lipzen A."/>
            <person name="He G."/>
            <person name="Yan M."/>
            <person name="Ng V."/>
            <person name="Cullen D."/>
            <person name="Martin F."/>
            <person name="Rosso M.-N."/>
            <person name="Henrissat B."/>
            <person name="Hibbett D."/>
            <person name="Martinez A.T."/>
            <person name="Grigoriev I.V."/>
        </authorList>
    </citation>
    <scope>NUCLEOTIDE SEQUENCE</scope>
    <source>
        <strain evidence="1">AH 40177</strain>
    </source>
</reference>
<protein>
    <submittedName>
        <fullName evidence="1">Uncharacterized protein</fullName>
    </submittedName>
</protein>
<proteinExistence type="predicted"/>
<gene>
    <name evidence="1" type="ORF">BDP27DRAFT_317886</name>
</gene>
<organism evidence="1 2">
    <name type="scientific">Rhodocollybia butyracea</name>
    <dbReference type="NCBI Taxonomy" id="206335"/>
    <lineage>
        <taxon>Eukaryota</taxon>
        <taxon>Fungi</taxon>
        <taxon>Dikarya</taxon>
        <taxon>Basidiomycota</taxon>
        <taxon>Agaricomycotina</taxon>
        <taxon>Agaricomycetes</taxon>
        <taxon>Agaricomycetidae</taxon>
        <taxon>Agaricales</taxon>
        <taxon>Marasmiineae</taxon>
        <taxon>Omphalotaceae</taxon>
        <taxon>Rhodocollybia</taxon>
    </lineage>
</organism>